<dbReference type="Gene3D" id="3.40.630.30">
    <property type="match status" value="1"/>
</dbReference>
<proteinExistence type="predicted"/>
<dbReference type="PANTHER" id="PTHR47017">
    <property type="entry name" value="ACYL-COA"/>
    <property type="match status" value="1"/>
</dbReference>
<dbReference type="Pfam" id="PF04339">
    <property type="entry name" value="FemAB_like"/>
    <property type="match status" value="1"/>
</dbReference>
<dbReference type="SUPFAM" id="SSF55729">
    <property type="entry name" value="Acyl-CoA N-acyltransferases (Nat)"/>
    <property type="match status" value="1"/>
</dbReference>
<organism evidence="1 2">
    <name type="scientific">Rhizobium wuzhouense</name>
    <dbReference type="NCBI Taxonomy" id="1986026"/>
    <lineage>
        <taxon>Bacteria</taxon>
        <taxon>Pseudomonadati</taxon>
        <taxon>Pseudomonadota</taxon>
        <taxon>Alphaproteobacteria</taxon>
        <taxon>Hyphomicrobiales</taxon>
        <taxon>Rhizobiaceae</taxon>
        <taxon>Rhizobium/Agrobacterium group</taxon>
        <taxon>Rhizobium</taxon>
    </lineage>
</organism>
<gene>
    <name evidence="1" type="ORF">DMY87_11035</name>
</gene>
<evidence type="ECO:0000313" key="1">
    <source>
        <dbReference type="EMBL" id="PYB74344.1"/>
    </source>
</evidence>
<keyword evidence="2" id="KW-1185">Reference proteome</keyword>
<evidence type="ECO:0000313" key="2">
    <source>
        <dbReference type="Proteomes" id="UP000247536"/>
    </source>
</evidence>
<accession>A0ABX5NSL5</accession>
<dbReference type="EMBL" id="QJRY01000003">
    <property type="protein sequence ID" value="PYB74344.1"/>
    <property type="molecule type" value="Genomic_DNA"/>
</dbReference>
<dbReference type="InterPro" id="IPR016181">
    <property type="entry name" value="Acyl_CoA_acyltransferase"/>
</dbReference>
<comment type="caution">
    <text evidence="1">The sequence shown here is derived from an EMBL/GenBank/DDBJ whole genome shotgun (WGS) entry which is preliminary data.</text>
</comment>
<protein>
    <submittedName>
        <fullName evidence="1">GNAT family N-acetyltransferase</fullName>
    </submittedName>
</protein>
<dbReference type="PANTHER" id="PTHR47017:SF1">
    <property type="entry name" value="ACYL-COA"/>
    <property type="match status" value="1"/>
</dbReference>
<dbReference type="InterPro" id="IPR007434">
    <property type="entry name" value="FemAB-like"/>
</dbReference>
<reference evidence="1 2" key="1">
    <citation type="submission" date="2018-06" db="EMBL/GenBank/DDBJ databases">
        <title>Rhizobium wuzhouense sp. nov., isolated from roots of Oryza officinalis.</title>
        <authorList>
            <person name="Yuan T."/>
        </authorList>
    </citation>
    <scope>NUCLEOTIDE SEQUENCE [LARGE SCALE GENOMIC DNA]</scope>
    <source>
        <strain evidence="1 2">W44</strain>
    </source>
</reference>
<dbReference type="Proteomes" id="UP000247536">
    <property type="component" value="Unassembled WGS sequence"/>
</dbReference>
<name>A0ABX5NSL5_9HYPH</name>
<sequence>MPLPQNFQVRIVPTISDIARQDWNACFPGEVESYDYLLAVEKAKLVGFDWRYVTLCHRGRILAAAPAFLCDYGLETTLERGRLTQAVERIRAVFPRFLKLRLACIGSPCTETGQIGIRPDVPEDWRKALLVELLRSFQAEAEREGYSLFALKDIPQPMAAPLSKALEMEQFVSMEGMATAWLDIDFKTVDAYLERLSAGTRKDMRRKLRSASTVQIERVTELGDLLQRFMELYASTRERSEWQFEELTAAYFEGILSRLPGNSFCTVYRVDGEVLAFNLVLRDGLRLIDKFFCMDADAGRAYNLYYLSWFENVRYCLEQGYRRYQSGQAYYENKIRLGSSLTQNSMFFRHRNPVIQACLMKMAAFFAIPPAGKQDQ</sequence>